<organism evidence="2 3">
    <name type="scientific">Caerostris extrusa</name>
    <name type="common">Bark spider</name>
    <name type="synonym">Caerostris bankana</name>
    <dbReference type="NCBI Taxonomy" id="172846"/>
    <lineage>
        <taxon>Eukaryota</taxon>
        <taxon>Metazoa</taxon>
        <taxon>Ecdysozoa</taxon>
        <taxon>Arthropoda</taxon>
        <taxon>Chelicerata</taxon>
        <taxon>Arachnida</taxon>
        <taxon>Araneae</taxon>
        <taxon>Araneomorphae</taxon>
        <taxon>Entelegynae</taxon>
        <taxon>Araneoidea</taxon>
        <taxon>Araneidae</taxon>
        <taxon>Caerostris</taxon>
    </lineage>
</organism>
<gene>
    <name evidence="2" type="ORF">CEXT_322951</name>
</gene>
<evidence type="ECO:0000313" key="3">
    <source>
        <dbReference type="Proteomes" id="UP001054945"/>
    </source>
</evidence>
<keyword evidence="3" id="KW-1185">Reference proteome</keyword>
<name>A0AAV4N4T8_CAEEX</name>
<reference evidence="2 3" key="1">
    <citation type="submission" date="2021-06" db="EMBL/GenBank/DDBJ databases">
        <title>Caerostris extrusa draft genome.</title>
        <authorList>
            <person name="Kono N."/>
            <person name="Arakawa K."/>
        </authorList>
    </citation>
    <scope>NUCLEOTIDE SEQUENCE [LARGE SCALE GENOMIC DNA]</scope>
</reference>
<comment type="caution">
    <text evidence="2">The sequence shown here is derived from an EMBL/GenBank/DDBJ whole genome shotgun (WGS) entry which is preliminary data.</text>
</comment>
<dbReference type="AlphaFoldDB" id="A0AAV4N4T8"/>
<proteinExistence type="predicted"/>
<evidence type="ECO:0000313" key="2">
    <source>
        <dbReference type="EMBL" id="GIX78582.1"/>
    </source>
</evidence>
<dbReference type="Proteomes" id="UP001054945">
    <property type="component" value="Unassembled WGS sequence"/>
</dbReference>
<sequence>MARCKKITRCKKNKKKSDPKQCKKQHASLPEVNARPQAQAKGDSATTGMPKEFASSIKLSRKLSLCHQPPSPSFTYQVWANKG</sequence>
<dbReference type="EMBL" id="BPLR01020429">
    <property type="protein sequence ID" value="GIX78582.1"/>
    <property type="molecule type" value="Genomic_DNA"/>
</dbReference>
<evidence type="ECO:0000256" key="1">
    <source>
        <dbReference type="SAM" id="MobiDB-lite"/>
    </source>
</evidence>
<protein>
    <submittedName>
        <fullName evidence="2">Uncharacterized protein</fullName>
    </submittedName>
</protein>
<feature type="region of interest" description="Disordered" evidence="1">
    <location>
        <begin position="1"/>
        <end position="53"/>
    </location>
</feature>
<feature type="compositionally biased region" description="Basic residues" evidence="1">
    <location>
        <begin position="1"/>
        <end position="15"/>
    </location>
</feature>
<accession>A0AAV4N4T8</accession>